<evidence type="ECO:0000313" key="1">
    <source>
        <dbReference type="EMBL" id="CRH06186.1"/>
    </source>
</evidence>
<sequence length="76" mass="8139">MRVNISNPFFHKRPGDEGAVYSPLRNAPYSDMAAVLEKSSAEYEGKHIESACFCGFVGVQGSGPLAGVGRAHGFHQ</sequence>
<accession>A0A1S7LK91</accession>
<organism evidence="1">
    <name type="scientific">Magnetococcus massalia (strain MO-1)</name>
    <dbReference type="NCBI Taxonomy" id="451514"/>
    <lineage>
        <taxon>Bacteria</taxon>
        <taxon>Pseudomonadati</taxon>
        <taxon>Pseudomonadota</taxon>
        <taxon>Magnetococcia</taxon>
        <taxon>Magnetococcales</taxon>
        <taxon>Magnetococcaceae</taxon>
        <taxon>Magnetococcus</taxon>
    </lineage>
</organism>
<protein>
    <submittedName>
        <fullName evidence="1">Uncharacterized protein</fullName>
    </submittedName>
</protein>
<gene>
    <name evidence="1" type="ORF">MAGMO_2013</name>
</gene>
<dbReference type="AlphaFoldDB" id="A0A1S7LK91"/>
<reference evidence="1" key="1">
    <citation type="submission" date="2015-04" db="EMBL/GenBank/DDBJ databases">
        <authorList>
            <person name="Syromyatnikov M.Y."/>
            <person name="Popov V.N."/>
        </authorList>
    </citation>
    <scope>NUCLEOTIDE SEQUENCE</scope>
    <source>
        <strain evidence="1">MO-1</strain>
    </source>
</reference>
<proteinExistence type="predicted"/>
<dbReference type="EMBL" id="LO017727">
    <property type="protein sequence ID" value="CRH06186.1"/>
    <property type="molecule type" value="Genomic_DNA"/>
</dbReference>
<name>A0A1S7LK91_MAGMO</name>